<dbReference type="InterPro" id="IPR018337">
    <property type="entry name" value="Cell_wall/Cho-bd_repeat"/>
</dbReference>
<dbReference type="SMART" id="SM00710">
    <property type="entry name" value="PbH1"/>
    <property type="match status" value="5"/>
</dbReference>
<dbReference type="AlphaFoldDB" id="M1LY15"/>
<evidence type="ECO:0000259" key="14">
    <source>
        <dbReference type="Pfam" id="PF25850"/>
    </source>
</evidence>
<dbReference type="Pfam" id="PF25850">
    <property type="entry name" value="PelX_Ig"/>
    <property type="match status" value="1"/>
</dbReference>
<protein>
    <submittedName>
        <fullName evidence="15">Pectate disaccharide-lyase PelX</fullName>
        <ecNumber evidence="15">4.2.2.9</ecNumber>
    </submittedName>
</protein>
<dbReference type="eggNOG" id="COG2755">
    <property type="taxonomic scope" value="Bacteria"/>
</dbReference>
<evidence type="ECO:0000313" key="15">
    <source>
        <dbReference type="EMBL" id="AGF58155.1"/>
    </source>
</evidence>
<dbReference type="PANTHER" id="PTHR40088">
    <property type="entry name" value="PECTATE LYASE (EUROFUNG)"/>
    <property type="match status" value="1"/>
</dbReference>
<evidence type="ECO:0000256" key="8">
    <source>
        <dbReference type="ARBA" id="ARBA00023239"/>
    </source>
</evidence>
<dbReference type="InterPro" id="IPR053868">
    <property type="entry name" value="Pel9A-like_beta_helix"/>
</dbReference>
<dbReference type="SUPFAM" id="SSF51126">
    <property type="entry name" value="Pectin lyase-like"/>
    <property type="match status" value="1"/>
</dbReference>
<dbReference type="eggNOG" id="COG5263">
    <property type="taxonomic scope" value="Bacteria"/>
</dbReference>
<keyword evidence="3" id="KW-0964">Secreted</keyword>
<evidence type="ECO:0000259" key="13">
    <source>
        <dbReference type="Pfam" id="PF25849"/>
    </source>
</evidence>
<dbReference type="Gene3D" id="2.160.20.10">
    <property type="entry name" value="Single-stranded right-handed beta-helix, Pectin lyase-like"/>
    <property type="match status" value="1"/>
</dbReference>
<dbReference type="InterPro" id="IPR011050">
    <property type="entry name" value="Pectin_lyase_fold/virulence"/>
</dbReference>
<dbReference type="GO" id="GO:0047489">
    <property type="term" value="F:pectate disaccharide-lyase activity"/>
    <property type="evidence" value="ECO:0007669"/>
    <property type="project" value="UniProtKB-EC"/>
</dbReference>
<dbReference type="Gene3D" id="2.10.270.10">
    <property type="entry name" value="Cholin Binding"/>
    <property type="match status" value="1"/>
</dbReference>
<dbReference type="InterPro" id="IPR006626">
    <property type="entry name" value="PbH1"/>
</dbReference>
<organism evidence="15 16">
    <name type="scientific">Clostridium saccharoperbutylacetonicum N1-4(HMT)</name>
    <dbReference type="NCBI Taxonomy" id="931276"/>
    <lineage>
        <taxon>Bacteria</taxon>
        <taxon>Bacillati</taxon>
        <taxon>Bacillota</taxon>
        <taxon>Clostridia</taxon>
        <taxon>Eubacteriales</taxon>
        <taxon>Clostridiaceae</taxon>
        <taxon>Clostridium</taxon>
    </lineage>
</organism>
<evidence type="ECO:0000259" key="12">
    <source>
        <dbReference type="Pfam" id="PF22842"/>
    </source>
</evidence>
<comment type="subcellular location">
    <subcellularLocation>
        <location evidence="2">Secreted</location>
    </subcellularLocation>
</comment>
<evidence type="ECO:0000256" key="6">
    <source>
        <dbReference type="ARBA" id="ARBA00022737"/>
    </source>
</evidence>
<dbReference type="InterPro" id="IPR052052">
    <property type="entry name" value="Polysaccharide_Lyase_9"/>
</dbReference>
<keyword evidence="6" id="KW-0677">Repeat</keyword>
<dbReference type="PANTHER" id="PTHR40088:SF1">
    <property type="entry name" value="PECTATE LYASE PEL9"/>
    <property type="match status" value="1"/>
</dbReference>
<dbReference type="InterPro" id="IPR058953">
    <property type="entry name" value="PelX-like_N"/>
</dbReference>
<keyword evidence="16" id="KW-1185">Reference proteome</keyword>
<dbReference type="EC" id="4.2.2.9" evidence="15"/>
<dbReference type="InterPro" id="IPR012334">
    <property type="entry name" value="Pectin_lyas_fold"/>
</dbReference>
<keyword evidence="5 11" id="KW-0732">Signal</keyword>
<keyword evidence="7" id="KW-0106">Calcium</keyword>
<evidence type="ECO:0000256" key="5">
    <source>
        <dbReference type="ARBA" id="ARBA00022729"/>
    </source>
</evidence>
<dbReference type="SUPFAM" id="SSF69360">
    <property type="entry name" value="Cell wall binding repeat"/>
    <property type="match status" value="1"/>
</dbReference>
<evidence type="ECO:0000256" key="10">
    <source>
        <dbReference type="PROSITE-ProRule" id="PRU00591"/>
    </source>
</evidence>
<evidence type="ECO:0000256" key="4">
    <source>
        <dbReference type="ARBA" id="ARBA00022723"/>
    </source>
</evidence>
<dbReference type="RefSeq" id="WP_015394466.1">
    <property type="nucleotide sequence ID" value="NC_020291.1"/>
</dbReference>
<dbReference type="EMBL" id="CP004121">
    <property type="protein sequence ID" value="AGF58155.1"/>
    <property type="molecule type" value="Genomic_DNA"/>
</dbReference>
<dbReference type="InterPro" id="IPR058863">
    <property type="entry name" value="PelX-like_Ig"/>
</dbReference>
<proteinExistence type="inferred from homology"/>
<reference evidence="15 16" key="1">
    <citation type="submission" date="2013-02" db="EMBL/GenBank/DDBJ databases">
        <title>Genome sequence of Clostridium saccharoperbutylacetonicum N1-4(HMT).</title>
        <authorList>
            <person name="Poehlein A."/>
            <person name="Daniel R."/>
        </authorList>
    </citation>
    <scope>NUCLEOTIDE SEQUENCE [LARGE SCALE GENOMIC DNA]</scope>
    <source>
        <strain evidence="16">N1-4(HMT)</strain>
    </source>
</reference>
<keyword evidence="4" id="KW-0479">Metal-binding</keyword>
<keyword evidence="8 15" id="KW-0456">Lyase</keyword>
<feature type="repeat" description="Cell wall-binding" evidence="10">
    <location>
        <begin position="989"/>
        <end position="1008"/>
    </location>
</feature>
<dbReference type="Pfam" id="PF19127">
    <property type="entry name" value="Choline_bind_3"/>
    <property type="match status" value="1"/>
</dbReference>
<evidence type="ECO:0000313" key="16">
    <source>
        <dbReference type="Proteomes" id="UP000011728"/>
    </source>
</evidence>
<evidence type="ECO:0000256" key="3">
    <source>
        <dbReference type="ARBA" id="ARBA00022525"/>
    </source>
</evidence>
<dbReference type="PROSITE" id="PS51170">
    <property type="entry name" value="CW"/>
    <property type="match status" value="2"/>
</dbReference>
<feature type="signal peptide" evidence="11">
    <location>
        <begin position="1"/>
        <end position="24"/>
    </location>
</feature>
<dbReference type="PATRIC" id="fig|931276.5.peg.4434"/>
<evidence type="ECO:0000256" key="2">
    <source>
        <dbReference type="ARBA" id="ARBA00004613"/>
    </source>
</evidence>
<dbReference type="GO" id="GO:0005576">
    <property type="term" value="C:extracellular region"/>
    <property type="evidence" value="ECO:0007669"/>
    <property type="project" value="UniProtKB-SubCell"/>
</dbReference>
<dbReference type="STRING" id="36745.CLSAP_41660"/>
<comment type="cofactor">
    <cofactor evidence="1">
        <name>Ca(2+)</name>
        <dbReference type="ChEBI" id="CHEBI:29108"/>
    </cofactor>
</comment>
<evidence type="ECO:0000256" key="1">
    <source>
        <dbReference type="ARBA" id="ARBA00001913"/>
    </source>
</evidence>
<dbReference type="KEGG" id="csr:Cspa_c44020"/>
<feature type="repeat" description="Cell wall-binding" evidence="10">
    <location>
        <begin position="1009"/>
        <end position="1028"/>
    </location>
</feature>
<feature type="domain" description="Pectate disaccharide-lyase-like N-terminal" evidence="13">
    <location>
        <begin position="103"/>
        <end position="299"/>
    </location>
</feature>
<comment type="similarity">
    <text evidence="9">Belongs to the polysaccharide lyase 9 family.</text>
</comment>
<gene>
    <name evidence="15" type="primary">pelX</name>
    <name evidence="15" type="ORF">Cspa_c44020</name>
</gene>
<dbReference type="OrthoDB" id="8660908at2"/>
<feature type="chain" id="PRO_5004015476" evidence="11">
    <location>
        <begin position="25"/>
        <end position="1046"/>
    </location>
</feature>
<accession>M1LY15</accession>
<dbReference type="HOGENOM" id="CLU_295565_0_0_9"/>
<feature type="domain" description="Pectate disaccharide-lyase-like central Ig-like" evidence="14">
    <location>
        <begin position="320"/>
        <end position="398"/>
    </location>
</feature>
<evidence type="ECO:0000256" key="9">
    <source>
        <dbReference type="ARBA" id="ARBA00038263"/>
    </source>
</evidence>
<evidence type="ECO:0000256" key="7">
    <source>
        <dbReference type="ARBA" id="ARBA00022837"/>
    </source>
</evidence>
<dbReference type="Pfam" id="PF22842">
    <property type="entry name" value="Pel9A-like_beta_helix"/>
    <property type="match status" value="1"/>
</dbReference>
<dbReference type="Pfam" id="PF25849">
    <property type="entry name" value="PelX_N"/>
    <property type="match status" value="1"/>
</dbReference>
<evidence type="ECO:0000256" key="11">
    <source>
        <dbReference type="SAM" id="SignalP"/>
    </source>
</evidence>
<dbReference type="GO" id="GO:0046872">
    <property type="term" value="F:metal ion binding"/>
    <property type="evidence" value="ECO:0007669"/>
    <property type="project" value="UniProtKB-KW"/>
</dbReference>
<feature type="domain" description="Pel9A-like right handed beta-helix region" evidence="12">
    <location>
        <begin position="409"/>
        <end position="689"/>
    </location>
</feature>
<name>M1LY15_9CLOT</name>
<dbReference type="Proteomes" id="UP000011728">
    <property type="component" value="Chromosome"/>
</dbReference>
<sequence length="1046" mass="112127">MKKKVLSILISTAVATSQLSVISAAVNGENSGESAAKNINENTLLTASDSTTKDTLSSIENSIGGTTGPAVTTTGSAVSIGNVAEQVEWKSTRFGTTTSLQNNTISVDSANKTVTLIAGSKDGKATGGKVTGAQDGMSYYYTVIDPSQNFELSADVKVNFFEKAKPDNQAGFGIMARDTIGTENDSSISPSNMCLVGGYNGLVQSVFRNGVTKDFSEPIVMEGCHKFGNRPANDGTATYKLKLKKTNTGYIASVNDGEEVTYYRPKQLEVLDGNRIYLGFFAARVASITVSNIDLRESNVATDPEGVKEPPIVITPAISVTSSATSGTSNYDLTLKSNIDGNVNVKLGGRILYDGEIKNSVPLKIPSVLGNGDNIFDIKYTPSQAGAAVIDKTQTVNMKTYGVENGEVYVSPNGTDAGKGTEDSPLDIYSAIKYTNAGQTIKVKGGIYNLTSPIIIDNTNSGTKDKMKTLTAYDGQRPIFDFGKKSGGLTTYANYWRIYGIDVTNTLDKQHGITISGSNNLVENVKTYKNGDSGLQISGDINDKIANWPNNNLILNCESYDNMDAAMNNADGFAAKISCGYGNVFRGCVSHNNCDDGWDLYSKLENGKIGAVTIENCIAYGNGTLTDGTVTKGDGNGFKLGGEGIAIKHTLKNSLSFNNNAVGITGNSNPAAVVENSTSVDNKHANYGLDYYTGAVLDYDLKNDISFRTVAGEQDNIPDMVLSDNNYFCDGVKSINKGGTEITKDYFKSVEMPKAIYRDDTGKIVWPNYMDPVNEPVISNNSSGGHHHNHVTNDYGTAVNSKTDIAKTTEADLTVGQSSSALANKEIEKQVISKLSSILGEGTQVGTSKEVQTSDGNKLSLTALANNGKNTGLVIAVEKSSPLETIKLDTAIGEVAEVYKFVPQLNKYVKVTDKVKIDKVNNTMTLPTDANATYIAVKDKIAAADVASEGWTKVENSWYLLDKTGNLLTGWQKDNTNWTYLSPVDGKMQTGWKKDNGKWYFLKENGYMATGWLKNENKWYYLKLDGSMAANTSVDGYNLGSDGALI</sequence>